<feature type="coiled-coil region" evidence="1">
    <location>
        <begin position="94"/>
        <end position="183"/>
    </location>
</feature>
<gene>
    <name evidence="2" type="primary">erpK</name>
    <name evidence="2" type="ordered locus">BafPKo_O0031</name>
</gene>
<geneLocation type="plasmid" evidence="2 3">
    <name>cp32-7</name>
</geneLocation>
<keyword evidence="3" id="KW-1185">Reference proteome</keyword>
<dbReference type="HOGENOM" id="CLU_1243352_0_0_12"/>
<dbReference type="RefSeq" id="WP_014486278.1">
    <property type="nucleotide sequence ID" value="NC_017231.1"/>
</dbReference>
<dbReference type="PATRIC" id="fig|390236.22.peg.1099"/>
<organism evidence="2 3">
    <name type="scientific">Borreliella afzelii (strain PKo)</name>
    <name type="common">Borrelia afzelii</name>
    <dbReference type="NCBI Taxonomy" id="390236"/>
    <lineage>
        <taxon>Bacteria</taxon>
        <taxon>Pseudomonadati</taxon>
        <taxon>Spirochaetota</taxon>
        <taxon>Spirochaetia</taxon>
        <taxon>Spirochaetales</taxon>
        <taxon>Borreliaceae</taxon>
        <taxon>Borreliella</taxon>
    </lineage>
</organism>
<keyword evidence="1" id="KW-0175">Coiled coil</keyword>
<evidence type="ECO:0000256" key="1">
    <source>
        <dbReference type="SAM" id="Coils"/>
    </source>
</evidence>
<evidence type="ECO:0000313" key="3">
    <source>
        <dbReference type="Proteomes" id="UP000005216"/>
    </source>
</evidence>
<dbReference type="Proteomes" id="UP000005216">
    <property type="component" value="Plasmid cp32-7"/>
</dbReference>
<protein>
    <submittedName>
        <fullName evidence="2">ErpK protein</fullName>
    </submittedName>
</protein>
<reference evidence="2 3" key="1">
    <citation type="journal article" date="2011" name="J. Bacteriol.">
        <title>Whole-genome sequences of two Borrelia afzelii and two Borrelia garinii Lyme disease agent isolates.</title>
        <authorList>
            <person name="Casjens S.R."/>
            <person name="Mongodin E.F."/>
            <person name="Qiu W.-G."/>
            <person name="Dunn J.J."/>
            <person name="Luft B.J."/>
            <person name="Fraser-Liggett C.M."/>
            <person name="Schutzer S.E."/>
        </authorList>
    </citation>
    <scope>NUCLEOTIDE SEQUENCE [LARGE SCALE GENOMIC DNA]</scope>
    <source>
        <strain evidence="2 3">PKo</strain>
    </source>
</reference>
<name>G0IT72_BORAP</name>
<evidence type="ECO:0000313" key="2">
    <source>
        <dbReference type="EMBL" id="AEL70326.1"/>
    </source>
</evidence>
<accession>G0IT72</accession>
<proteinExistence type="predicted"/>
<keyword evidence="2" id="KW-0614">Plasmid</keyword>
<dbReference type="PROSITE" id="PS51257">
    <property type="entry name" value="PROKAR_LIPOPROTEIN"/>
    <property type="match status" value="1"/>
</dbReference>
<dbReference type="EMBL" id="CP002940">
    <property type="protein sequence ID" value="AEL70326.1"/>
    <property type="molecule type" value="Genomic_DNA"/>
</dbReference>
<dbReference type="KEGG" id="bafz:BafPKo_O0031"/>
<dbReference type="AlphaFoldDB" id="G0IT72"/>
<sequence length="259" mass="29592">MNKNIKMFVICAVFVLISSCKNYTISKDLKNLEQNAKEKVEGFLDTKKEELTEGIKSLGSKVSAKVQEKLMQADEPQGQLQQQISQGVAENPEFKEIEKKTKELKDKIEKSDDKTTLGTYYEYEEEIKKLKKELEEKLKDKKEDKEKLEKELETLEKTLKEKIEKRKKALEEAQKKFQEYKQQFGISTGQTQGDKAKNQGKIGLEAFNYAKEFGLTVSYSNSDNTDTGNMSSGIIDGALKKIEEELSNSIEDSGKEKKE</sequence>